<evidence type="ECO:0000313" key="3">
    <source>
        <dbReference type="Proteomes" id="UP000749646"/>
    </source>
</evidence>
<evidence type="ECO:0008006" key="4">
    <source>
        <dbReference type="Google" id="ProtNLM"/>
    </source>
</evidence>
<keyword evidence="3" id="KW-1185">Reference proteome</keyword>
<name>A0A9P6MCM0_9FUNG</name>
<dbReference type="Proteomes" id="UP000749646">
    <property type="component" value="Unassembled WGS sequence"/>
</dbReference>
<sequence length="261" mass="28689">RKFVGSLIGDKMDTIKDDHALQKTTDRPSSILAESSLAPPEKDESQSYRQKQATTHSSSGTKMVKGKFPKFDYGTFFNVLKRKRYVARRVLVGSSPLFQELDVALKHHYETIILRRVRKFVQGELGALPIPVKQLRYPNSNCNTNSGNGGAVPASITSTSTSDRGSLCTGHTEPTKEDLNQANAGARGEQGVDELLHLKMLETLLDHEPATMVLATGDGCDSEFGGGGFYGVIRRALDRGWQVEVVSWEDQLSGVYLELAM</sequence>
<feature type="non-terminal residue" evidence="2">
    <location>
        <position position="261"/>
    </location>
</feature>
<accession>A0A9P6MCM0</accession>
<dbReference type="CDD" id="cd18724">
    <property type="entry name" value="PIN_LabA-like"/>
    <property type="match status" value="1"/>
</dbReference>
<gene>
    <name evidence="2" type="ORF">BGZ65_012924</name>
</gene>
<dbReference type="Gene3D" id="3.40.50.1010">
    <property type="entry name" value="5'-nuclease"/>
    <property type="match status" value="1"/>
</dbReference>
<feature type="compositionally biased region" description="Polar residues" evidence="1">
    <location>
        <begin position="47"/>
        <end position="61"/>
    </location>
</feature>
<evidence type="ECO:0000256" key="1">
    <source>
        <dbReference type="SAM" id="MobiDB-lite"/>
    </source>
</evidence>
<dbReference type="EMBL" id="JAAAHW010002447">
    <property type="protein sequence ID" value="KAF9991926.1"/>
    <property type="molecule type" value="Genomic_DNA"/>
</dbReference>
<evidence type="ECO:0000313" key="2">
    <source>
        <dbReference type="EMBL" id="KAF9991926.1"/>
    </source>
</evidence>
<dbReference type="AlphaFoldDB" id="A0A9P6MCM0"/>
<dbReference type="OrthoDB" id="5590473at2759"/>
<feature type="non-terminal residue" evidence="2">
    <location>
        <position position="1"/>
    </location>
</feature>
<proteinExistence type="predicted"/>
<feature type="region of interest" description="Disordered" evidence="1">
    <location>
        <begin position="18"/>
        <end position="61"/>
    </location>
</feature>
<comment type="caution">
    <text evidence="2">The sequence shown here is derived from an EMBL/GenBank/DDBJ whole genome shotgun (WGS) entry which is preliminary data.</text>
</comment>
<protein>
    <recommendedName>
        <fullName evidence="4">NYN domain-containing protein</fullName>
    </recommendedName>
</protein>
<reference evidence="2" key="1">
    <citation type="journal article" date="2020" name="Fungal Divers.">
        <title>Resolving the Mortierellaceae phylogeny through synthesis of multi-gene phylogenetics and phylogenomics.</title>
        <authorList>
            <person name="Vandepol N."/>
            <person name="Liber J."/>
            <person name="Desiro A."/>
            <person name="Na H."/>
            <person name="Kennedy M."/>
            <person name="Barry K."/>
            <person name="Grigoriev I.V."/>
            <person name="Miller A.N."/>
            <person name="O'Donnell K."/>
            <person name="Stajich J.E."/>
            <person name="Bonito G."/>
        </authorList>
    </citation>
    <scope>NUCLEOTIDE SEQUENCE</scope>
    <source>
        <strain evidence="2">MES-2147</strain>
    </source>
</reference>
<feature type="region of interest" description="Disordered" evidence="1">
    <location>
        <begin position="144"/>
        <end position="178"/>
    </location>
</feature>
<feature type="compositionally biased region" description="Polar residues" evidence="1">
    <location>
        <begin position="155"/>
        <end position="164"/>
    </location>
</feature>
<organism evidence="2 3">
    <name type="scientific">Modicella reniformis</name>
    <dbReference type="NCBI Taxonomy" id="1440133"/>
    <lineage>
        <taxon>Eukaryota</taxon>
        <taxon>Fungi</taxon>
        <taxon>Fungi incertae sedis</taxon>
        <taxon>Mucoromycota</taxon>
        <taxon>Mortierellomycotina</taxon>
        <taxon>Mortierellomycetes</taxon>
        <taxon>Mortierellales</taxon>
        <taxon>Mortierellaceae</taxon>
        <taxon>Modicella</taxon>
    </lineage>
</organism>